<evidence type="ECO:0000256" key="1">
    <source>
        <dbReference type="ARBA" id="ARBA00004370"/>
    </source>
</evidence>
<dbReference type="InterPro" id="IPR001775">
    <property type="entry name" value="GspD/PilQ"/>
</dbReference>
<evidence type="ECO:0000313" key="5">
    <source>
        <dbReference type="EMBL" id="MPM89804.1"/>
    </source>
</evidence>
<dbReference type="PRINTS" id="PR00811">
    <property type="entry name" value="BCTERIALGSPD"/>
</dbReference>
<evidence type="ECO:0000259" key="4">
    <source>
        <dbReference type="Pfam" id="PF00263"/>
    </source>
</evidence>
<dbReference type="PANTHER" id="PTHR30332">
    <property type="entry name" value="PROBABLE GENERAL SECRETION PATHWAY PROTEIN D"/>
    <property type="match status" value="1"/>
</dbReference>
<dbReference type="PANTHER" id="PTHR30332:SF24">
    <property type="entry name" value="SECRETIN GSPD-RELATED"/>
    <property type="match status" value="1"/>
</dbReference>
<reference evidence="5" key="1">
    <citation type="submission" date="2019-08" db="EMBL/GenBank/DDBJ databases">
        <authorList>
            <person name="Kucharzyk K."/>
            <person name="Murdoch R.W."/>
            <person name="Higgins S."/>
            <person name="Loffler F."/>
        </authorList>
    </citation>
    <scope>NUCLEOTIDE SEQUENCE</scope>
</reference>
<dbReference type="Pfam" id="PF00263">
    <property type="entry name" value="Secretin"/>
    <property type="match status" value="1"/>
</dbReference>
<dbReference type="EMBL" id="VSSQ01037179">
    <property type="protein sequence ID" value="MPM89804.1"/>
    <property type="molecule type" value="Genomic_DNA"/>
</dbReference>
<keyword evidence="3" id="KW-0472">Membrane</keyword>
<organism evidence="5">
    <name type="scientific">bioreactor metagenome</name>
    <dbReference type="NCBI Taxonomy" id="1076179"/>
    <lineage>
        <taxon>unclassified sequences</taxon>
        <taxon>metagenomes</taxon>
        <taxon>ecological metagenomes</taxon>
    </lineage>
</organism>
<name>A0A645DK31_9ZZZZ</name>
<dbReference type="AlphaFoldDB" id="A0A645DK31"/>
<comment type="subcellular location">
    <subcellularLocation>
        <location evidence="1">Membrane</location>
    </subcellularLocation>
</comment>
<sequence length="232" mass="25224">MISSPQILVSSNTEAQIQIGDDVPLITGSVTSSESVAGQVTNTYQYRETGIIMTLTPQVTSTNLIVLKIKQEVSEPIKNTVSTATDTPVIQQRVIDTSMTIANGRTMVMGGMIQEKLTDNLSSLPIIADIPFLSRLFGNTNQSTKRTEMLVLVTGYIVDERGKVEDMIKRYNEAVKTLSKFEGQIAETHAADMDREERLRRERQASAAIAVSPAATSLPGGAITLPPAQKQQ</sequence>
<gene>
    <name evidence="5" type="ORF">SDC9_136919</name>
</gene>
<evidence type="ECO:0000256" key="3">
    <source>
        <dbReference type="ARBA" id="ARBA00023136"/>
    </source>
</evidence>
<feature type="domain" description="Type II/III secretion system secretin-like" evidence="4">
    <location>
        <begin position="2"/>
        <end position="159"/>
    </location>
</feature>
<accession>A0A645DK31</accession>
<keyword evidence="2" id="KW-0732">Signal</keyword>
<dbReference type="InterPro" id="IPR050810">
    <property type="entry name" value="Bact_Secretion_Sys_Channel"/>
</dbReference>
<proteinExistence type="predicted"/>
<dbReference type="PRINTS" id="PR01032">
    <property type="entry name" value="PHAGEIV"/>
</dbReference>
<dbReference type="InterPro" id="IPR004846">
    <property type="entry name" value="T2SS/T3SS_dom"/>
</dbReference>
<evidence type="ECO:0000256" key="2">
    <source>
        <dbReference type="ARBA" id="ARBA00022729"/>
    </source>
</evidence>
<dbReference type="GO" id="GO:0009306">
    <property type="term" value="P:protein secretion"/>
    <property type="evidence" value="ECO:0007669"/>
    <property type="project" value="InterPro"/>
</dbReference>
<dbReference type="GO" id="GO:0015627">
    <property type="term" value="C:type II protein secretion system complex"/>
    <property type="evidence" value="ECO:0007669"/>
    <property type="project" value="TreeGrafter"/>
</dbReference>
<protein>
    <recommendedName>
        <fullName evidence="4">Type II/III secretion system secretin-like domain-containing protein</fullName>
    </recommendedName>
</protein>
<dbReference type="GO" id="GO:0016020">
    <property type="term" value="C:membrane"/>
    <property type="evidence" value="ECO:0007669"/>
    <property type="project" value="UniProtKB-SubCell"/>
</dbReference>
<comment type="caution">
    <text evidence="5">The sequence shown here is derived from an EMBL/GenBank/DDBJ whole genome shotgun (WGS) entry which is preliminary data.</text>
</comment>